<dbReference type="AlphaFoldDB" id="A0A8J7SFG2"/>
<sequence>MKLIIQIPCLNEEATLPQTIADLPSTVPGFDAVEVLVIDDGSTDATVRVARELGVDHVISLGTNMGLARAFMAGVDESLRRGADVVVNTDADNQYRGADISRLVAPILAGEAQIVVGARPITEINSFSPLKKLLQRVGSWVVRKASGADVADAPSGFRAYHRDAAIRLYVLNTYTYTLETIIQAGRKRIPIASVPVGVNPQTRESRLIGSMAGYVLRSALTIIRIFVLYEPLRFFSALAVVFALPAIVGIGRFLWFYASGDGGGHVQSLVLSGSLMAMAFVLMMGGVLADLIAANRAMVEDIRARQIRQELDRVAPSS</sequence>
<keyword evidence="1" id="KW-0812">Transmembrane</keyword>
<dbReference type="RefSeq" id="WP_200611095.1">
    <property type="nucleotide sequence ID" value="NZ_JAEHHL010000008.1"/>
</dbReference>
<dbReference type="InterPro" id="IPR029044">
    <property type="entry name" value="Nucleotide-diphossugar_trans"/>
</dbReference>
<dbReference type="SUPFAM" id="SSF53448">
    <property type="entry name" value="Nucleotide-diphospho-sugar transferases"/>
    <property type="match status" value="1"/>
</dbReference>
<protein>
    <submittedName>
        <fullName evidence="3">Glycosyltransferase family 2 protein</fullName>
    </submittedName>
</protein>
<evidence type="ECO:0000313" key="3">
    <source>
        <dbReference type="EMBL" id="MBK0400378.1"/>
    </source>
</evidence>
<dbReference type="InterPro" id="IPR050256">
    <property type="entry name" value="Glycosyltransferase_2"/>
</dbReference>
<reference evidence="3" key="1">
    <citation type="submission" date="2020-12" db="EMBL/GenBank/DDBJ databases">
        <title>Bacterial taxonomy.</title>
        <authorList>
            <person name="Pan X."/>
        </authorList>
    </citation>
    <scope>NUCLEOTIDE SEQUENCE</scope>
    <source>
        <strain evidence="3">M0105</strain>
    </source>
</reference>
<keyword evidence="1" id="KW-1133">Transmembrane helix</keyword>
<dbReference type="CDD" id="cd04179">
    <property type="entry name" value="DPM_DPG-synthase_like"/>
    <property type="match status" value="1"/>
</dbReference>
<dbReference type="Gene3D" id="3.90.550.10">
    <property type="entry name" value="Spore Coat Polysaccharide Biosynthesis Protein SpsA, Chain A"/>
    <property type="match status" value="1"/>
</dbReference>
<feature type="domain" description="Glycosyltransferase 2-like" evidence="2">
    <location>
        <begin position="7"/>
        <end position="165"/>
    </location>
</feature>
<evidence type="ECO:0000313" key="4">
    <source>
        <dbReference type="Proteomes" id="UP000655420"/>
    </source>
</evidence>
<gene>
    <name evidence="3" type="ORF">H0I76_14350</name>
</gene>
<feature type="transmembrane region" description="Helical" evidence="1">
    <location>
        <begin position="234"/>
        <end position="257"/>
    </location>
</feature>
<dbReference type="InterPro" id="IPR001173">
    <property type="entry name" value="Glyco_trans_2-like"/>
</dbReference>
<organism evidence="3 4">
    <name type="scientific">Thermohalobaculum xanthum</name>
    <dbReference type="NCBI Taxonomy" id="2753746"/>
    <lineage>
        <taxon>Bacteria</taxon>
        <taxon>Pseudomonadati</taxon>
        <taxon>Pseudomonadota</taxon>
        <taxon>Alphaproteobacteria</taxon>
        <taxon>Rhodobacterales</taxon>
        <taxon>Paracoccaceae</taxon>
        <taxon>Thermohalobaculum</taxon>
    </lineage>
</organism>
<keyword evidence="1" id="KW-0472">Membrane</keyword>
<dbReference type="PANTHER" id="PTHR48090">
    <property type="entry name" value="UNDECAPRENYL-PHOSPHATE 4-DEOXY-4-FORMAMIDO-L-ARABINOSE TRANSFERASE-RELATED"/>
    <property type="match status" value="1"/>
</dbReference>
<dbReference type="Pfam" id="PF00535">
    <property type="entry name" value="Glycos_transf_2"/>
    <property type="match status" value="1"/>
</dbReference>
<feature type="transmembrane region" description="Helical" evidence="1">
    <location>
        <begin position="269"/>
        <end position="293"/>
    </location>
</feature>
<name>A0A8J7SFG2_9RHOB</name>
<evidence type="ECO:0000256" key="1">
    <source>
        <dbReference type="SAM" id="Phobius"/>
    </source>
</evidence>
<evidence type="ECO:0000259" key="2">
    <source>
        <dbReference type="Pfam" id="PF00535"/>
    </source>
</evidence>
<dbReference type="EMBL" id="JAEHHL010000008">
    <property type="protein sequence ID" value="MBK0400378.1"/>
    <property type="molecule type" value="Genomic_DNA"/>
</dbReference>
<dbReference type="PANTHER" id="PTHR48090:SF7">
    <property type="entry name" value="RFBJ PROTEIN"/>
    <property type="match status" value="1"/>
</dbReference>
<proteinExistence type="predicted"/>
<dbReference type="Proteomes" id="UP000655420">
    <property type="component" value="Unassembled WGS sequence"/>
</dbReference>
<feature type="transmembrane region" description="Helical" evidence="1">
    <location>
        <begin position="207"/>
        <end position="227"/>
    </location>
</feature>
<comment type="caution">
    <text evidence="3">The sequence shown here is derived from an EMBL/GenBank/DDBJ whole genome shotgun (WGS) entry which is preliminary data.</text>
</comment>
<keyword evidence="4" id="KW-1185">Reference proteome</keyword>
<accession>A0A8J7SFG2</accession>